<comment type="function">
    <text evidence="15">Regulates the activity of L-type calcium channels that contain CACNA1C as pore-forming subunit (By similarity). Regulates the trafficking and gating properties of AMPA-selective glutamate receptors (AMPARs), including GRIA1 and GRIA4. Promotes their targeting to the cell membrane and synapses and modulates their gating properties by slowing their rates of activation, deactivation and desensitization and by mediating their resensitization.</text>
</comment>
<evidence type="ECO:0000256" key="4">
    <source>
        <dbReference type="ARBA" id="ARBA00022475"/>
    </source>
</evidence>
<dbReference type="GeneID" id="103175616"/>
<dbReference type="GO" id="GO:0099590">
    <property type="term" value="P:neurotransmitter receptor internalization"/>
    <property type="evidence" value="ECO:0007669"/>
    <property type="project" value="TreeGrafter"/>
</dbReference>
<name>V9KF85_CALMI</name>
<dbReference type="GO" id="GO:0032281">
    <property type="term" value="C:AMPA glutamate receptor complex"/>
    <property type="evidence" value="ECO:0007669"/>
    <property type="project" value="TreeGrafter"/>
</dbReference>
<proteinExistence type="evidence at transcript level"/>
<dbReference type="GO" id="GO:0005245">
    <property type="term" value="F:voltage-gated calcium channel activity"/>
    <property type="evidence" value="ECO:0007669"/>
    <property type="project" value="InterPro"/>
</dbReference>
<dbReference type="Pfam" id="PF00822">
    <property type="entry name" value="PMP22_Claudin"/>
    <property type="match status" value="1"/>
</dbReference>
<keyword evidence="7 15" id="KW-0107">Calcium channel</keyword>
<evidence type="ECO:0000256" key="16">
    <source>
        <dbReference type="SAM" id="MobiDB-lite"/>
    </source>
</evidence>
<dbReference type="PRINTS" id="PR01792">
    <property type="entry name" value="VDCCGAMMA"/>
</dbReference>
<reference evidence="17" key="1">
    <citation type="journal article" date="2014" name="Nature">
        <title>Elephant shark genome provides unique insights into gnathostome evolution.</title>
        <authorList>
            <consortium name="International Elephant Shark Genome Sequencing Consortium"/>
            <person name="Venkatesh B."/>
            <person name="Lee A.P."/>
            <person name="Ravi V."/>
            <person name="Maurya A.K."/>
            <person name="Lian M.M."/>
            <person name="Swann J.B."/>
            <person name="Ohta Y."/>
            <person name="Flajnik M.F."/>
            <person name="Sutoh Y."/>
            <person name="Kasahara M."/>
            <person name="Hoon S."/>
            <person name="Gangu V."/>
            <person name="Roy S.W."/>
            <person name="Irimia M."/>
            <person name="Korzh V."/>
            <person name="Kondrychyn I."/>
            <person name="Lim Z.W."/>
            <person name="Tay B.H."/>
            <person name="Tohari S."/>
            <person name="Kong K.W."/>
            <person name="Ho S."/>
            <person name="Lorente-Galdos B."/>
            <person name="Quilez J."/>
            <person name="Marques-Bonet T."/>
            <person name="Raney B.J."/>
            <person name="Ingham P.W."/>
            <person name="Tay A."/>
            <person name="Hillier L.W."/>
            <person name="Minx P."/>
            <person name="Boehm T."/>
            <person name="Wilson R.K."/>
            <person name="Brenner S."/>
            <person name="Warren W.C."/>
        </authorList>
    </citation>
    <scope>NUCLEOTIDE SEQUENCE</scope>
    <source>
        <tissue evidence="17">Brain</tissue>
    </source>
</reference>
<keyword evidence="9 15" id="KW-0106">Calcium</keyword>
<organism evidence="17">
    <name type="scientific">Callorhinchus milii</name>
    <name type="common">Ghost shark</name>
    <dbReference type="NCBI Taxonomy" id="7868"/>
    <lineage>
        <taxon>Eukaryota</taxon>
        <taxon>Metazoa</taxon>
        <taxon>Chordata</taxon>
        <taxon>Craniata</taxon>
        <taxon>Vertebrata</taxon>
        <taxon>Chondrichthyes</taxon>
        <taxon>Holocephali</taxon>
        <taxon>Chimaeriformes</taxon>
        <taxon>Callorhinchidae</taxon>
        <taxon>Callorhinchus</taxon>
    </lineage>
</organism>
<dbReference type="Gene3D" id="1.20.140.150">
    <property type="match status" value="1"/>
</dbReference>
<dbReference type="PANTHER" id="PTHR12107:SF7">
    <property type="entry name" value="VOLTAGE-DEPENDENT CALCIUM CHANNEL GAMMA-4 SUBUNIT"/>
    <property type="match status" value="1"/>
</dbReference>
<feature type="transmembrane region" description="Helical" evidence="15">
    <location>
        <begin position="108"/>
        <end position="130"/>
    </location>
</feature>
<dbReference type="FunFam" id="1.20.140.150:FF:000004">
    <property type="entry name" value="Voltage-dependent calcium channel gamma-4 subunit"/>
    <property type="match status" value="1"/>
</dbReference>
<dbReference type="PANTHER" id="PTHR12107">
    <property type="entry name" value="VOLTAGE-DEPENDENT CALCIUM CHANNEL GAMMA SUBUNIT"/>
    <property type="match status" value="1"/>
</dbReference>
<evidence type="ECO:0000256" key="11">
    <source>
        <dbReference type="ARBA" id="ARBA00022989"/>
    </source>
</evidence>
<evidence type="ECO:0000256" key="15">
    <source>
        <dbReference type="RuleBase" id="RU363085"/>
    </source>
</evidence>
<accession>V9KF85</accession>
<dbReference type="GO" id="GO:0098839">
    <property type="term" value="C:postsynaptic density membrane"/>
    <property type="evidence" value="ECO:0007669"/>
    <property type="project" value="TreeGrafter"/>
</dbReference>
<evidence type="ECO:0000256" key="10">
    <source>
        <dbReference type="ARBA" id="ARBA00022882"/>
    </source>
</evidence>
<evidence type="ECO:0000256" key="5">
    <source>
        <dbReference type="ARBA" id="ARBA00022553"/>
    </source>
</evidence>
<dbReference type="InterPro" id="IPR051072">
    <property type="entry name" value="CACNG_subunit"/>
</dbReference>
<keyword evidence="10 15" id="KW-0851">Voltage-gated channel</keyword>
<dbReference type="RefSeq" id="XP_042198389.1">
    <property type="nucleotide sequence ID" value="XM_042342455.1"/>
</dbReference>
<dbReference type="AlphaFoldDB" id="V9KF85"/>
<feature type="region of interest" description="Disordered" evidence="16">
    <location>
        <begin position="231"/>
        <end position="261"/>
    </location>
</feature>
<evidence type="ECO:0000256" key="12">
    <source>
        <dbReference type="ARBA" id="ARBA00023065"/>
    </source>
</evidence>
<keyword evidence="12 15" id="KW-0406">Ion transport</keyword>
<feature type="transmembrane region" description="Helical" evidence="15">
    <location>
        <begin position="181"/>
        <end position="205"/>
    </location>
</feature>
<keyword evidence="3 15" id="KW-0813">Transport</keyword>
<feature type="transmembrane region" description="Helical" evidence="15">
    <location>
        <begin position="12"/>
        <end position="35"/>
    </location>
</feature>
<comment type="similarity">
    <text evidence="2 15">Belongs to the PMP-22/EMP/MP20 family. CACNG subfamily.</text>
</comment>
<evidence type="ECO:0000256" key="6">
    <source>
        <dbReference type="ARBA" id="ARBA00022568"/>
    </source>
</evidence>
<dbReference type="GO" id="GO:0016247">
    <property type="term" value="F:channel regulator activity"/>
    <property type="evidence" value="ECO:0007669"/>
    <property type="project" value="TreeGrafter"/>
</dbReference>
<evidence type="ECO:0000256" key="14">
    <source>
        <dbReference type="ARBA" id="ARBA00023303"/>
    </source>
</evidence>
<keyword evidence="5" id="KW-0597">Phosphoprotein</keyword>
<dbReference type="GO" id="GO:0051968">
    <property type="term" value="P:positive regulation of synaptic transmission, glutamatergic"/>
    <property type="evidence" value="ECO:0007669"/>
    <property type="project" value="TreeGrafter"/>
</dbReference>
<dbReference type="GO" id="GO:0098943">
    <property type="term" value="P:neurotransmitter receptor transport, postsynaptic endosome to lysosome"/>
    <property type="evidence" value="ECO:0007669"/>
    <property type="project" value="TreeGrafter"/>
</dbReference>
<dbReference type="EMBL" id="JW863927">
    <property type="protein sequence ID" value="AFO96444.1"/>
    <property type="molecule type" value="mRNA"/>
</dbReference>
<dbReference type="InterPro" id="IPR004031">
    <property type="entry name" value="PMP22/EMP/MP20/Claudin"/>
</dbReference>
<dbReference type="OrthoDB" id="9990458at2759"/>
<dbReference type="GO" id="GO:0098970">
    <property type="term" value="P:postsynaptic neurotransmitter receptor diffusion trapping"/>
    <property type="evidence" value="ECO:0007669"/>
    <property type="project" value="TreeGrafter"/>
</dbReference>
<dbReference type="InterPro" id="IPR008368">
    <property type="entry name" value="VDCC_gsu"/>
</dbReference>
<evidence type="ECO:0000313" key="17">
    <source>
        <dbReference type="EMBL" id="AFO96444.1"/>
    </source>
</evidence>
<keyword evidence="4" id="KW-1003">Cell membrane</keyword>
<keyword evidence="11 15" id="KW-1133">Transmembrane helix</keyword>
<keyword evidence="8 15" id="KW-0812">Transmembrane</keyword>
<evidence type="ECO:0000256" key="2">
    <source>
        <dbReference type="ARBA" id="ARBA00007111"/>
    </source>
</evidence>
<keyword evidence="13 15" id="KW-0472">Membrane</keyword>
<evidence type="ECO:0000256" key="8">
    <source>
        <dbReference type="ARBA" id="ARBA00022692"/>
    </source>
</evidence>
<dbReference type="GO" id="GO:0005891">
    <property type="term" value="C:voltage-gated calcium channel complex"/>
    <property type="evidence" value="ECO:0007669"/>
    <property type="project" value="InterPro"/>
</dbReference>
<dbReference type="GO" id="GO:0019226">
    <property type="term" value="P:transmission of nerve impulse"/>
    <property type="evidence" value="ECO:0007669"/>
    <property type="project" value="TreeGrafter"/>
</dbReference>
<sequence>MVWCDPGVQMLFTMMGSFAAFSLMTVAIGTDYWLYSRAHICNGTNATADDSQVKKERAALIHSGLWRICCVEGLQKGNCFRINYFPDDDDYDQEGSEYLLRIVRASSLFPILSAILLLLAALCVGAGRLYSSKTNIMLSAGILFVAAGLSNIIGIIVYISSNMGNPWDKDDDKKSMYSYGWSFYFGALSFIVAEMTGVLAVSIYIDKNKEVRTKTHREYLKTSSSPYARMSTYRYRQRRRSRSSSRSEEPSPARDISTPNMKVVSSTVPITEISMYTLTRDTSKPPIAASYHLDPEESFLQVHNCFQKELKEGLNMNIVNRRTTPV</sequence>
<dbReference type="KEGG" id="cmk:103175616"/>
<evidence type="ECO:0000256" key="9">
    <source>
        <dbReference type="ARBA" id="ARBA00022837"/>
    </source>
</evidence>
<evidence type="ECO:0000256" key="1">
    <source>
        <dbReference type="ARBA" id="ARBA00004651"/>
    </source>
</evidence>
<protein>
    <recommendedName>
        <fullName evidence="15">Voltage-dependent calcium channel gamma-4 subunit</fullName>
    </recommendedName>
</protein>
<evidence type="ECO:0000256" key="13">
    <source>
        <dbReference type="ARBA" id="ARBA00023136"/>
    </source>
</evidence>
<dbReference type="InterPro" id="IPR005423">
    <property type="entry name" value="VDCC_g4su"/>
</dbReference>
<comment type="subcellular location">
    <subcellularLocation>
        <location evidence="1">Cell membrane</location>
        <topology evidence="1">Multi-pass membrane protein</topology>
    </subcellularLocation>
    <subcellularLocation>
        <location evidence="15">Membrane</location>
        <topology evidence="15">Multi-pass membrane protein</topology>
    </subcellularLocation>
</comment>
<evidence type="ECO:0000256" key="3">
    <source>
        <dbReference type="ARBA" id="ARBA00022448"/>
    </source>
</evidence>
<feature type="transmembrane region" description="Helical" evidence="15">
    <location>
        <begin position="142"/>
        <end position="161"/>
    </location>
</feature>
<keyword evidence="14 15" id="KW-0407">Ion channel</keyword>
<keyword evidence="6 15" id="KW-0109">Calcium transport</keyword>
<evidence type="ECO:0000256" key="7">
    <source>
        <dbReference type="ARBA" id="ARBA00022673"/>
    </source>
</evidence>
<dbReference type="PRINTS" id="PR01603">
    <property type="entry name" value="VDCCGAMMA4"/>
</dbReference>